<sequence length="221" mass="24397">MRVRTRITTHEVVKGLNGAARPLPALHILGNLVTAGRAVLRGQPGIPGTMNGVFVATEEISKPVTQIRPIASHSGRRFKWRSGFDVNPVMWKVLQEKGIAFRGPEPAEWGLDPEPGALRSWTLDQLNDHWRWFAEKCLSDDPPRKPFISASKVAIARVTGAPRLHCTVTTGEIISKDAAAQYALDTFGVRLGDLKTPRQVGEFMLEVISDAGRESFRGLER</sequence>
<evidence type="ECO:0000313" key="2">
    <source>
        <dbReference type="Proteomes" id="UP001521150"/>
    </source>
</evidence>
<gene>
    <name evidence="1" type="ORF">LWC34_52645</name>
</gene>
<evidence type="ECO:0000313" key="1">
    <source>
        <dbReference type="EMBL" id="MCE7011406.1"/>
    </source>
</evidence>
<dbReference type="EMBL" id="JAJVCN010000004">
    <property type="protein sequence ID" value="MCE7011406.1"/>
    <property type="molecule type" value="Genomic_DNA"/>
</dbReference>
<dbReference type="Proteomes" id="UP001521150">
    <property type="component" value="Unassembled WGS sequence"/>
</dbReference>
<proteinExistence type="predicted"/>
<comment type="caution">
    <text evidence="1">The sequence shown here is derived from an EMBL/GenBank/DDBJ whole genome shotgun (WGS) entry which is preliminary data.</text>
</comment>
<name>A0ABS8ZUM4_9PSEU</name>
<keyword evidence="2" id="KW-1185">Reference proteome</keyword>
<accession>A0ABS8ZUM4</accession>
<protein>
    <submittedName>
        <fullName evidence="1">Uncharacterized protein</fullName>
    </submittedName>
</protein>
<dbReference type="RefSeq" id="WP_233733872.1">
    <property type="nucleotide sequence ID" value="NZ_JAJVCN010000004.1"/>
</dbReference>
<organism evidence="1 2">
    <name type="scientific">Kibdelosporangium philippinense</name>
    <dbReference type="NCBI Taxonomy" id="211113"/>
    <lineage>
        <taxon>Bacteria</taxon>
        <taxon>Bacillati</taxon>
        <taxon>Actinomycetota</taxon>
        <taxon>Actinomycetes</taxon>
        <taxon>Pseudonocardiales</taxon>
        <taxon>Pseudonocardiaceae</taxon>
        <taxon>Kibdelosporangium</taxon>
    </lineage>
</organism>
<reference evidence="1 2" key="1">
    <citation type="submission" date="2021-12" db="EMBL/GenBank/DDBJ databases">
        <title>Genome sequence of Kibdelosporangium philippinense ATCC 49844.</title>
        <authorList>
            <person name="Fedorov E.A."/>
            <person name="Omeragic M."/>
            <person name="Shalygina K.F."/>
            <person name="Maclea K.S."/>
        </authorList>
    </citation>
    <scope>NUCLEOTIDE SEQUENCE [LARGE SCALE GENOMIC DNA]</scope>
    <source>
        <strain evidence="1 2">ATCC 49844</strain>
    </source>
</reference>